<evidence type="ECO:0000256" key="1">
    <source>
        <dbReference type="ARBA" id="ARBA00004141"/>
    </source>
</evidence>
<dbReference type="InterPro" id="IPR006669">
    <property type="entry name" value="MgtE_transporter"/>
</dbReference>
<dbReference type="SMART" id="SM00116">
    <property type="entry name" value="CBS"/>
    <property type="match status" value="2"/>
</dbReference>
<feature type="domain" description="CBS" evidence="10">
    <location>
        <begin position="207"/>
        <end position="265"/>
    </location>
</feature>
<keyword evidence="6 9" id="KW-1133">Transmembrane helix</keyword>
<dbReference type="PANTHER" id="PTHR43773:SF1">
    <property type="entry name" value="MAGNESIUM TRANSPORTER MGTE"/>
    <property type="match status" value="1"/>
</dbReference>
<dbReference type="NCBIfam" id="TIGR00400">
    <property type="entry name" value="mgtE"/>
    <property type="match status" value="1"/>
</dbReference>
<dbReference type="Pfam" id="PF01769">
    <property type="entry name" value="MgtE"/>
    <property type="match status" value="1"/>
</dbReference>
<name>A0ABV1RK30_9ALTE</name>
<dbReference type="InterPro" id="IPR036739">
    <property type="entry name" value="SLC41_membr_dom_sf"/>
</dbReference>
<proteinExistence type="inferred from homology"/>
<keyword evidence="7 9" id="KW-0472">Membrane</keyword>
<feature type="transmembrane region" description="Helical" evidence="9">
    <location>
        <begin position="428"/>
        <end position="451"/>
    </location>
</feature>
<dbReference type="InterPro" id="IPR046342">
    <property type="entry name" value="CBS_dom_sf"/>
</dbReference>
<feature type="domain" description="CBS" evidence="10">
    <location>
        <begin position="143"/>
        <end position="206"/>
    </location>
</feature>
<dbReference type="Pfam" id="PF03448">
    <property type="entry name" value="MgtE_N"/>
    <property type="match status" value="1"/>
</dbReference>
<dbReference type="PROSITE" id="PS51371">
    <property type="entry name" value="CBS"/>
    <property type="match status" value="2"/>
</dbReference>
<evidence type="ECO:0000256" key="9">
    <source>
        <dbReference type="RuleBase" id="RU362011"/>
    </source>
</evidence>
<evidence type="ECO:0000256" key="3">
    <source>
        <dbReference type="ARBA" id="ARBA00022448"/>
    </source>
</evidence>
<comment type="subunit">
    <text evidence="9">Homodimer.</text>
</comment>
<evidence type="ECO:0000256" key="6">
    <source>
        <dbReference type="ARBA" id="ARBA00022989"/>
    </source>
</evidence>
<dbReference type="SUPFAM" id="SSF54631">
    <property type="entry name" value="CBS-domain pair"/>
    <property type="match status" value="1"/>
</dbReference>
<dbReference type="InterPro" id="IPR006667">
    <property type="entry name" value="SLC41_membr_dom"/>
</dbReference>
<feature type="transmembrane region" description="Helical" evidence="9">
    <location>
        <begin position="390"/>
        <end position="416"/>
    </location>
</feature>
<dbReference type="PANTHER" id="PTHR43773">
    <property type="entry name" value="MAGNESIUM TRANSPORTER MGTE"/>
    <property type="match status" value="1"/>
</dbReference>
<keyword evidence="12" id="KW-1185">Reference proteome</keyword>
<dbReference type="SMART" id="SM00924">
    <property type="entry name" value="MgtE_N"/>
    <property type="match status" value="1"/>
</dbReference>
<protein>
    <recommendedName>
        <fullName evidence="9">Magnesium transporter MgtE</fullName>
    </recommendedName>
</protein>
<dbReference type="Gene3D" id="1.10.357.20">
    <property type="entry name" value="SLC41 divalent cation transporters, integral membrane domain"/>
    <property type="match status" value="1"/>
</dbReference>
<dbReference type="Gene3D" id="3.10.580.10">
    <property type="entry name" value="CBS-domain"/>
    <property type="match status" value="1"/>
</dbReference>
<dbReference type="CDD" id="cd04606">
    <property type="entry name" value="CBS_pair_Mg_transporter"/>
    <property type="match status" value="1"/>
</dbReference>
<dbReference type="SUPFAM" id="SSF158791">
    <property type="entry name" value="MgtE N-terminal domain-like"/>
    <property type="match status" value="1"/>
</dbReference>
<feature type="transmembrane region" description="Helical" evidence="9">
    <location>
        <begin position="363"/>
        <end position="384"/>
    </location>
</feature>
<evidence type="ECO:0000256" key="7">
    <source>
        <dbReference type="ARBA" id="ARBA00023136"/>
    </source>
</evidence>
<comment type="similarity">
    <text evidence="2 9">Belongs to the SLC41A transporter family.</text>
</comment>
<gene>
    <name evidence="11" type="primary">mgtE</name>
    <name evidence="11" type="ORF">ABS311_15535</name>
</gene>
<dbReference type="RefSeq" id="WP_143870590.1">
    <property type="nucleotide sequence ID" value="NZ_CP041660.1"/>
</dbReference>
<dbReference type="InterPro" id="IPR000644">
    <property type="entry name" value="CBS_dom"/>
</dbReference>
<reference evidence="11 12" key="1">
    <citation type="submission" date="2024-06" db="EMBL/GenBank/DDBJ databases">
        <authorList>
            <person name="Chen R.Y."/>
        </authorList>
    </citation>
    <scope>NUCLEOTIDE SEQUENCE [LARGE SCALE GENOMIC DNA]</scope>
    <source>
        <strain evidence="11 12">D2</strain>
    </source>
</reference>
<dbReference type="InterPro" id="IPR006668">
    <property type="entry name" value="Mg_transptr_MgtE_intracell_dom"/>
</dbReference>
<evidence type="ECO:0000259" key="10">
    <source>
        <dbReference type="PROSITE" id="PS51371"/>
    </source>
</evidence>
<keyword evidence="3 9" id="KW-0813">Transport</keyword>
<evidence type="ECO:0000256" key="2">
    <source>
        <dbReference type="ARBA" id="ARBA00009749"/>
    </source>
</evidence>
<comment type="function">
    <text evidence="9">Acts as a magnesium transporter.</text>
</comment>
<keyword evidence="8" id="KW-0129">CBS domain</keyword>
<dbReference type="Proteomes" id="UP001467690">
    <property type="component" value="Unassembled WGS sequence"/>
</dbReference>
<accession>A0ABV1RK30</accession>
<sequence length="452" mass="49489">MPEAYEQTLSNQTLHELTASLNRGMFVHVRNALHNMPACDVAFILESSPVKTRFAFWQLIDSEFHGEILEELSEDVRSSIVRQMMPEAVAEATEGMDTDDLAEILRSLPEHLYQEVLSSLDAQDRHRAEAALAYEEYSAGSVMNTDTVTIRPDVTVEVVLRYLRMRTNLPKNTDSLYVVDKDDVLIGDVSLIKLVASQPEVEIGQLMDTDVVAIPATMSESEAAQMFERHNWISAPVVNEQNHLLGRITIDDMVDIIREDAEHSMMSMVGLDDEEDTFAPVVQSTQKRSIWLGVNLITALLAATVSNFFEDVLSQLAVLAILNTIVPSMGGVAGNQTLTLVIRAIALGQVLPSNTRSLLIKELTIGLLNGLIWALLIAGIVGIWKQDLTLAAIIAFAMLMNMVAAGISGVTIPLILKKFNIDPALAGSVILTTVTDIVGIFAFLGSASLFLM</sequence>
<keyword evidence="9" id="KW-0479">Metal-binding</keyword>
<evidence type="ECO:0000256" key="5">
    <source>
        <dbReference type="ARBA" id="ARBA00022842"/>
    </source>
</evidence>
<dbReference type="Pfam" id="PF00571">
    <property type="entry name" value="CBS"/>
    <property type="match status" value="2"/>
</dbReference>
<dbReference type="InterPro" id="IPR038076">
    <property type="entry name" value="MgtE_N_sf"/>
</dbReference>
<keyword evidence="4 9" id="KW-0812">Transmembrane</keyword>
<evidence type="ECO:0000313" key="11">
    <source>
        <dbReference type="EMBL" id="MER2493291.1"/>
    </source>
</evidence>
<dbReference type="SUPFAM" id="SSF161093">
    <property type="entry name" value="MgtE membrane domain-like"/>
    <property type="match status" value="1"/>
</dbReference>
<keyword evidence="9" id="KW-1003">Cell membrane</keyword>
<dbReference type="Gene3D" id="1.25.60.10">
    <property type="entry name" value="MgtE N-terminal domain-like"/>
    <property type="match status" value="1"/>
</dbReference>
<comment type="caution">
    <text evidence="9">Lacks conserved residue(s) required for the propagation of feature annotation.</text>
</comment>
<comment type="caution">
    <text evidence="11">The sequence shown here is derived from an EMBL/GenBank/DDBJ whole genome shotgun (WGS) entry which is preliminary data.</text>
</comment>
<evidence type="ECO:0000256" key="4">
    <source>
        <dbReference type="ARBA" id="ARBA00022692"/>
    </source>
</evidence>
<dbReference type="EMBL" id="JBELOE010000259">
    <property type="protein sequence ID" value="MER2493291.1"/>
    <property type="molecule type" value="Genomic_DNA"/>
</dbReference>
<comment type="subcellular location">
    <subcellularLocation>
        <location evidence="9">Cell membrane</location>
        <topology evidence="9">Multi-pass membrane protein</topology>
    </subcellularLocation>
    <subcellularLocation>
        <location evidence="1">Membrane</location>
        <topology evidence="1">Multi-pass membrane protein</topology>
    </subcellularLocation>
</comment>
<keyword evidence="5 9" id="KW-0460">Magnesium</keyword>
<organism evidence="11 12">
    <name type="scientific">Catenovulum sediminis</name>
    <dbReference type="NCBI Taxonomy" id="1740262"/>
    <lineage>
        <taxon>Bacteria</taxon>
        <taxon>Pseudomonadati</taxon>
        <taxon>Pseudomonadota</taxon>
        <taxon>Gammaproteobacteria</taxon>
        <taxon>Alteromonadales</taxon>
        <taxon>Alteromonadaceae</taxon>
        <taxon>Catenovulum</taxon>
    </lineage>
</organism>
<evidence type="ECO:0000313" key="12">
    <source>
        <dbReference type="Proteomes" id="UP001467690"/>
    </source>
</evidence>
<evidence type="ECO:0000256" key="8">
    <source>
        <dbReference type="PROSITE-ProRule" id="PRU00703"/>
    </source>
</evidence>